<dbReference type="PROSITE" id="PS00523">
    <property type="entry name" value="SULFATASE_1"/>
    <property type="match status" value="1"/>
</dbReference>
<feature type="chain" id="PRO_5028980563" evidence="5">
    <location>
        <begin position="26"/>
        <end position="479"/>
    </location>
</feature>
<organism evidence="7 8">
    <name type="scientific">Alteromonas pelagimontana</name>
    <dbReference type="NCBI Taxonomy" id="1858656"/>
    <lineage>
        <taxon>Bacteria</taxon>
        <taxon>Pseudomonadati</taxon>
        <taxon>Pseudomonadota</taxon>
        <taxon>Gammaproteobacteria</taxon>
        <taxon>Alteromonadales</taxon>
        <taxon>Alteromonadaceae</taxon>
        <taxon>Alteromonas/Salinimonas group</taxon>
        <taxon>Alteromonas</taxon>
    </lineage>
</organism>
<protein>
    <submittedName>
        <fullName evidence="7">Sulfatase</fullName>
    </submittedName>
</protein>
<keyword evidence="2" id="KW-0479">Metal-binding</keyword>
<evidence type="ECO:0000256" key="3">
    <source>
        <dbReference type="ARBA" id="ARBA00022801"/>
    </source>
</evidence>
<evidence type="ECO:0000313" key="7">
    <source>
        <dbReference type="EMBL" id="QJR80718.1"/>
    </source>
</evidence>
<dbReference type="PANTHER" id="PTHR42693:SF53">
    <property type="entry name" value="ENDO-4-O-SULFATASE"/>
    <property type="match status" value="1"/>
</dbReference>
<dbReference type="GO" id="GO:0004065">
    <property type="term" value="F:arylsulfatase activity"/>
    <property type="evidence" value="ECO:0007669"/>
    <property type="project" value="TreeGrafter"/>
</dbReference>
<proteinExistence type="inferred from homology"/>
<reference evidence="8" key="1">
    <citation type="submission" date="2014-12" db="EMBL/GenBank/DDBJ databases">
        <title>Complete genome sequence of a multi-drug resistant Klebsiella pneumoniae.</title>
        <authorList>
            <person name="Hua X."/>
            <person name="Chen Q."/>
            <person name="Li X."/>
            <person name="Feng Y."/>
            <person name="Ruan Z."/>
            <person name="Yu Y."/>
        </authorList>
    </citation>
    <scope>NUCLEOTIDE SEQUENCE [LARGE SCALE GENOMIC DNA]</scope>
    <source>
        <strain evidence="8">5.12</strain>
    </source>
</reference>
<keyword evidence="5" id="KW-0732">Signal</keyword>
<dbReference type="InterPro" id="IPR017850">
    <property type="entry name" value="Alkaline_phosphatase_core_sf"/>
</dbReference>
<dbReference type="EMBL" id="CP052766">
    <property type="protein sequence ID" value="QJR80718.1"/>
    <property type="molecule type" value="Genomic_DNA"/>
</dbReference>
<comment type="similarity">
    <text evidence="1">Belongs to the sulfatase family.</text>
</comment>
<dbReference type="InterPro" id="IPR050738">
    <property type="entry name" value="Sulfatase"/>
</dbReference>
<dbReference type="RefSeq" id="WP_083638256.1">
    <property type="nucleotide sequence ID" value="NZ_CP052766.1"/>
</dbReference>
<dbReference type="InterPro" id="IPR024607">
    <property type="entry name" value="Sulfatase_CS"/>
</dbReference>
<keyword evidence="3" id="KW-0378">Hydrolase</keyword>
<dbReference type="Pfam" id="PF00884">
    <property type="entry name" value="Sulfatase"/>
    <property type="match status" value="1"/>
</dbReference>
<feature type="domain" description="Sulfatase N-terminal" evidence="6">
    <location>
        <begin position="41"/>
        <end position="364"/>
    </location>
</feature>
<reference evidence="7 8" key="2">
    <citation type="submission" date="2020-04" db="EMBL/GenBank/DDBJ databases">
        <title>Complete genome sequence of Alteromonas pelagimontana 5.12T.</title>
        <authorList>
            <person name="Sinha R.K."/>
            <person name="Krishnan K.P."/>
            <person name="Kurian J.P."/>
        </authorList>
    </citation>
    <scope>NUCLEOTIDE SEQUENCE [LARGE SCALE GENOMIC DNA]</scope>
    <source>
        <strain evidence="7 8">5.12</strain>
    </source>
</reference>
<sequence length="479" mass="52918">MTISFRLLSSIFCAASIACLPYAGAATPPPDQAQAQDAPRPNIVLIMADDLGYGDLSSYGSPTIQTPNLDNMAAEGMRLTSFYAGQAVCTPSRAALLTGRYAIRSNMSQVLMPNSDQGLPQSELTLAEILRGQNYQTAMVGKWHLGDKSPYLPTDHGFDSYYGLLYSNDMIEPWVMPGMAGLKEIPPLMLFRNTTPEKEVKDQSILTTTYTQEAVDSIKKFEKSQPFFLYMAYSMPHLPVAAPEKFNGKSGGGLYGDAVTTVDWSVGQILAALEAKNALDNTIVIFISDNGPWQNLPERMIQNGVERWHVGNAGAFRGSKATTYEGGSRVPAIIRWPNTKLHNEISPEPVYATDLLPTLASVSGATIPSNVTVDGRDLTSFFEGKTTKVQKQDFYYFRGDYVEAVRADKWKLRVSPFNEFSEESAQHDGAVENVELYNLEVDPSERFNVSDRYPERRDALMKKLNQFAKEVGAKTYTAP</sequence>
<keyword evidence="4" id="KW-0106">Calcium</keyword>
<dbReference type="Gene3D" id="3.30.1120.10">
    <property type="match status" value="1"/>
</dbReference>
<evidence type="ECO:0000256" key="5">
    <source>
        <dbReference type="SAM" id="SignalP"/>
    </source>
</evidence>
<dbReference type="InterPro" id="IPR000917">
    <property type="entry name" value="Sulfatase_N"/>
</dbReference>
<evidence type="ECO:0000256" key="4">
    <source>
        <dbReference type="ARBA" id="ARBA00022837"/>
    </source>
</evidence>
<dbReference type="GO" id="GO:0046872">
    <property type="term" value="F:metal ion binding"/>
    <property type="evidence" value="ECO:0007669"/>
    <property type="project" value="UniProtKB-KW"/>
</dbReference>
<feature type="signal peptide" evidence="5">
    <location>
        <begin position="1"/>
        <end position="25"/>
    </location>
</feature>
<dbReference type="SUPFAM" id="SSF53649">
    <property type="entry name" value="Alkaline phosphatase-like"/>
    <property type="match status" value="1"/>
</dbReference>
<evidence type="ECO:0000256" key="1">
    <source>
        <dbReference type="ARBA" id="ARBA00008779"/>
    </source>
</evidence>
<evidence type="ECO:0000259" key="6">
    <source>
        <dbReference type="Pfam" id="PF00884"/>
    </source>
</evidence>
<dbReference type="CDD" id="cd16026">
    <property type="entry name" value="GALNS_like"/>
    <property type="match status" value="1"/>
</dbReference>
<dbReference type="OrthoDB" id="9803751at2"/>
<dbReference type="AlphaFoldDB" id="A0A6M4MCZ7"/>
<keyword evidence="8" id="KW-1185">Reference proteome</keyword>
<dbReference type="KEGG" id="apel:CA267_007960"/>
<accession>A0A6M4MCZ7</accession>
<gene>
    <name evidence="7" type="ORF">CA267_007960</name>
</gene>
<evidence type="ECO:0000256" key="2">
    <source>
        <dbReference type="ARBA" id="ARBA00022723"/>
    </source>
</evidence>
<dbReference type="Gene3D" id="3.40.720.10">
    <property type="entry name" value="Alkaline Phosphatase, subunit A"/>
    <property type="match status" value="1"/>
</dbReference>
<name>A0A6M4MCZ7_9ALTE</name>
<dbReference type="PROSITE" id="PS51257">
    <property type="entry name" value="PROKAR_LIPOPROTEIN"/>
    <property type="match status" value="1"/>
</dbReference>
<dbReference type="Proteomes" id="UP000219285">
    <property type="component" value="Chromosome"/>
</dbReference>
<dbReference type="PANTHER" id="PTHR42693">
    <property type="entry name" value="ARYLSULFATASE FAMILY MEMBER"/>
    <property type="match status" value="1"/>
</dbReference>
<evidence type="ECO:0000313" key="8">
    <source>
        <dbReference type="Proteomes" id="UP000219285"/>
    </source>
</evidence>